<comment type="caution">
    <text evidence="2">The sequence shown here is derived from an EMBL/GenBank/DDBJ whole genome shotgun (WGS) entry which is preliminary data.</text>
</comment>
<protein>
    <submittedName>
        <fullName evidence="2">Uncharacterized protein</fullName>
    </submittedName>
</protein>
<evidence type="ECO:0000313" key="3">
    <source>
        <dbReference type="Proteomes" id="UP000887226"/>
    </source>
</evidence>
<evidence type="ECO:0000256" key="1">
    <source>
        <dbReference type="SAM" id="MobiDB-lite"/>
    </source>
</evidence>
<reference evidence="2" key="1">
    <citation type="journal article" date="2021" name="IMA Fungus">
        <title>Genomic characterization of three marine fungi, including Emericellopsis atlantica sp. nov. with signatures of a generalist lifestyle and marine biomass degradation.</title>
        <authorList>
            <person name="Hagestad O.C."/>
            <person name="Hou L."/>
            <person name="Andersen J.H."/>
            <person name="Hansen E.H."/>
            <person name="Altermark B."/>
            <person name="Li C."/>
            <person name="Kuhnert E."/>
            <person name="Cox R.J."/>
            <person name="Crous P.W."/>
            <person name="Spatafora J.W."/>
            <person name="Lail K."/>
            <person name="Amirebrahimi M."/>
            <person name="Lipzen A."/>
            <person name="Pangilinan J."/>
            <person name="Andreopoulos W."/>
            <person name="Hayes R.D."/>
            <person name="Ng V."/>
            <person name="Grigoriev I.V."/>
            <person name="Jackson S.A."/>
            <person name="Sutton T.D.S."/>
            <person name="Dobson A.D.W."/>
            <person name="Rama T."/>
        </authorList>
    </citation>
    <scope>NUCLEOTIDE SEQUENCE</scope>
    <source>
        <strain evidence="2">TRa3180A</strain>
    </source>
</reference>
<feature type="region of interest" description="Disordered" evidence="1">
    <location>
        <begin position="64"/>
        <end position="91"/>
    </location>
</feature>
<feature type="compositionally biased region" description="Low complexity" evidence="1">
    <location>
        <begin position="1"/>
        <end position="16"/>
    </location>
</feature>
<feature type="compositionally biased region" description="Polar residues" evidence="1">
    <location>
        <begin position="25"/>
        <end position="34"/>
    </location>
</feature>
<dbReference type="AlphaFoldDB" id="A0A9P7ZAA4"/>
<feature type="compositionally biased region" description="Basic and acidic residues" evidence="1">
    <location>
        <begin position="74"/>
        <end position="91"/>
    </location>
</feature>
<dbReference type="EMBL" id="MU253752">
    <property type="protein sequence ID" value="KAG9248260.1"/>
    <property type="molecule type" value="Genomic_DNA"/>
</dbReference>
<gene>
    <name evidence="2" type="ORF">BJ878DRAFT_476610</name>
</gene>
<keyword evidence="3" id="KW-1185">Reference proteome</keyword>
<proteinExistence type="predicted"/>
<feature type="region of interest" description="Disordered" evidence="1">
    <location>
        <begin position="224"/>
        <end position="272"/>
    </location>
</feature>
<name>A0A9P7ZAA4_9HELO</name>
<organism evidence="2 3">
    <name type="scientific">Calycina marina</name>
    <dbReference type="NCBI Taxonomy" id="1763456"/>
    <lineage>
        <taxon>Eukaryota</taxon>
        <taxon>Fungi</taxon>
        <taxon>Dikarya</taxon>
        <taxon>Ascomycota</taxon>
        <taxon>Pezizomycotina</taxon>
        <taxon>Leotiomycetes</taxon>
        <taxon>Helotiales</taxon>
        <taxon>Pezizellaceae</taxon>
        <taxon>Calycina</taxon>
    </lineage>
</organism>
<feature type="region of interest" description="Disordered" evidence="1">
    <location>
        <begin position="1"/>
        <end position="34"/>
    </location>
</feature>
<dbReference type="Proteomes" id="UP000887226">
    <property type="component" value="Unassembled WGS sequence"/>
</dbReference>
<sequence length="296" mass="32614">MASSRESSPLSELSRTPTPPIFSPRSPSTENKMSASVILSPKRRIQTFLLNIEIETRITSPTKQHSTHAYGCEWEDRADPDAPRTRTGDLERGGDATVEVIDFSDWVPAQRPVPVPITVTTETTTTQRARRTIQAVLSPTIIAADVPFTKRYTLSPPRKFAGLIPADPRAFKPLDCGTVFGNFVSNMEDPADQRLAFREDMELIRAEQRRFAAEFRGDSDVDFSGLASTGEETEKETGGKKRKGRKMKKMKKMKKGAKKVKEDPLGFPNLSVKAPGAVRALGGVDEEYATASETGV</sequence>
<evidence type="ECO:0000313" key="2">
    <source>
        <dbReference type="EMBL" id="KAG9248260.1"/>
    </source>
</evidence>
<feature type="compositionally biased region" description="Basic residues" evidence="1">
    <location>
        <begin position="240"/>
        <end position="258"/>
    </location>
</feature>
<accession>A0A9P7ZAA4</accession>